<dbReference type="RefSeq" id="XP_003870729.1">
    <property type="nucleotide sequence ID" value="XM_003870680.1"/>
</dbReference>
<name>H8X9D5_CANO9</name>
<dbReference type="InterPro" id="IPR035426">
    <property type="entry name" value="Gemin2/Brr1"/>
</dbReference>
<dbReference type="Proteomes" id="UP000005018">
    <property type="component" value="Chromosome 6"/>
</dbReference>
<organism evidence="1 2">
    <name type="scientific">Candida orthopsilosis (strain 90-125)</name>
    <name type="common">Yeast</name>
    <dbReference type="NCBI Taxonomy" id="1136231"/>
    <lineage>
        <taxon>Eukaryota</taxon>
        <taxon>Fungi</taxon>
        <taxon>Dikarya</taxon>
        <taxon>Ascomycota</taxon>
        <taxon>Saccharomycotina</taxon>
        <taxon>Pichiomycetes</taxon>
        <taxon>Debaryomycetaceae</taxon>
        <taxon>Candida/Lodderomyces clade</taxon>
        <taxon>Candida</taxon>
    </lineage>
</organism>
<evidence type="ECO:0000313" key="1">
    <source>
        <dbReference type="EMBL" id="CCG24601.1"/>
    </source>
</evidence>
<accession>H8X9D5</accession>
<dbReference type="eggNOG" id="ENOG502SCAA">
    <property type="taxonomic scope" value="Eukaryota"/>
</dbReference>
<reference evidence="1 2" key="1">
    <citation type="journal article" date="2012" name="PLoS ONE">
        <title>Sequence and analysis of the genome of the pathogenic yeast Candida orthopsilosis.</title>
        <authorList>
            <person name="Riccombeni A."/>
            <person name="Vidanes G."/>
            <person name="Proux-Wera E."/>
            <person name="Wolfe K.H."/>
            <person name="Butler G."/>
        </authorList>
    </citation>
    <scope>NUCLEOTIDE SEQUENCE [LARGE SCALE GENOMIC DNA]</scope>
    <source>
        <strain evidence="1 2">Co 90-125</strain>
    </source>
</reference>
<dbReference type="GeneID" id="14541717"/>
<dbReference type="Pfam" id="PF04938">
    <property type="entry name" value="SIP1"/>
    <property type="match status" value="1"/>
</dbReference>
<dbReference type="KEGG" id="cot:CORT_0F03780"/>
<gene>
    <name evidence="1" type="ORF">CORT_0F03780</name>
</gene>
<dbReference type="OrthoDB" id="428895at2759"/>
<dbReference type="Gene3D" id="1.20.58.1070">
    <property type="match status" value="1"/>
</dbReference>
<proteinExistence type="predicted"/>
<dbReference type="AlphaFoldDB" id="H8X9D5"/>
<sequence length="222" mass="25849">MESRDNDDELSFSPALPIDEANADQDVLRYLRGVRNEASTMNQILYYDKSQQEDEDSVALFQQVDVVADVEFDAWSTQLVNKFKLLKKKLHTHDVDTIPYDNKYSLKWKTAFKHSPPDMNYFLYALDRKICFDILLELTKRLSITMKDSFGQWIWKVFLKLDNILEASECSILRELAKTAIKLKSKLEESTTVENSVAAFTFDMIIVIVGTYYGQFDLLQER</sequence>
<dbReference type="GO" id="GO:0000387">
    <property type="term" value="P:spliceosomal snRNP assembly"/>
    <property type="evidence" value="ECO:0007669"/>
    <property type="project" value="InterPro"/>
</dbReference>
<keyword evidence="2" id="KW-1185">Reference proteome</keyword>
<protein>
    <submittedName>
        <fullName evidence="1">Uncharacterized protein</fullName>
    </submittedName>
</protein>
<dbReference type="HOGENOM" id="CLU_083380_0_0_1"/>
<dbReference type="EMBL" id="HE681724">
    <property type="protein sequence ID" value="CCG24601.1"/>
    <property type="molecule type" value="Genomic_DNA"/>
</dbReference>
<evidence type="ECO:0000313" key="2">
    <source>
        <dbReference type="Proteomes" id="UP000005018"/>
    </source>
</evidence>